<evidence type="ECO:0000313" key="4">
    <source>
        <dbReference type="Proteomes" id="UP001302602"/>
    </source>
</evidence>
<keyword evidence="1" id="KW-0479">Metal-binding</keyword>
<sequence>MQPRQRILFASRYPTINDNAFFSVARGNQDGCGRLSSPLDCCWAMTSPFTIRTTASSAKPSISCTCDAGRLSGFACRAAAAVTGRRAGASRCDQTYCSEWVWPACSSRPHSVSSSWCQFVWRRPWWIPQPIRAWEAITVGRSASCPHPRWAAGGMHRAHCERQKAQLGARPPDHGFLNLIGPFTIHRLAVTKSQSVQATASSASSSCVRVVAWEQAQHDG</sequence>
<gene>
    <name evidence="3" type="ORF">N657DRAFT_21139</name>
</gene>
<dbReference type="AlphaFoldDB" id="A0AAN6U9J8"/>
<reference evidence="3" key="1">
    <citation type="journal article" date="2023" name="Mol. Phylogenet. Evol.">
        <title>Genome-scale phylogeny and comparative genomics of the fungal order Sordariales.</title>
        <authorList>
            <person name="Hensen N."/>
            <person name="Bonometti L."/>
            <person name="Westerberg I."/>
            <person name="Brannstrom I.O."/>
            <person name="Guillou S."/>
            <person name="Cros-Aarteil S."/>
            <person name="Calhoun S."/>
            <person name="Haridas S."/>
            <person name="Kuo A."/>
            <person name="Mondo S."/>
            <person name="Pangilinan J."/>
            <person name="Riley R."/>
            <person name="LaButti K."/>
            <person name="Andreopoulos B."/>
            <person name="Lipzen A."/>
            <person name="Chen C."/>
            <person name="Yan M."/>
            <person name="Daum C."/>
            <person name="Ng V."/>
            <person name="Clum A."/>
            <person name="Steindorff A."/>
            <person name="Ohm R.A."/>
            <person name="Martin F."/>
            <person name="Silar P."/>
            <person name="Natvig D.O."/>
            <person name="Lalanne C."/>
            <person name="Gautier V."/>
            <person name="Ament-Velasquez S.L."/>
            <person name="Kruys A."/>
            <person name="Hutchinson M.I."/>
            <person name="Powell A.J."/>
            <person name="Barry K."/>
            <person name="Miller A.N."/>
            <person name="Grigoriev I.V."/>
            <person name="Debuchy R."/>
            <person name="Gladieux P."/>
            <person name="Hiltunen Thoren M."/>
            <person name="Johannesson H."/>
        </authorList>
    </citation>
    <scope>NUCLEOTIDE SEQUENCE</scope>
    <source>
        <strain evidence="3">CBS 731.68</strain>
    </source>
</reference>
<dbReference type="InterPro" id="IPR007527">
    <property type="entry name" value="Znf_SWIM"/>
</dbReference>
<comment type="caution">
    <text evidence="3">The sequence shown here is derived from an EMBL/GenBank/DDBJ whole genome shotgun (WGS) entry which is preliminary data.</text>
</comment>
<protein>
    <recommendedName>
        <fullName evidence="2">SWIM-type domain-containing protein</fullName>
    </recommendedName>
</protein>
<name>A0AAN6U9J8_9PEZI</name>
<evidence type="ECO:0000259" key="2">
    <source>
        <dbReference type="PROSITE" id="PS50966"/>
    </source>
</evidence>
<dbReference type="GO" id="GO:0008270">
    <property type="term" value="F:zinc ion binding"/>
    <property type="evidence" value="ECO:0007669"/>
    <property type="project" value="UniProtKB-KW"/>
</dbReference>
<feature type="domain" description="SWIM-type" evidence="2">
    <location>
        <begin position="49"/>
        <end position="87"/>
    </location>
</feature>
<keyword evidence="4" id="KW-1185">Reference proteome</keyword>
<evidence type="ECO:0000313" key="3">
    <source>
        <dbReference type="EMBL" id="KAK4128411.1"/>
    </source>
</evidence>
<dbReference type="Proteomes" id="UP001302602">
    <property type="component" value="Unassembled WGS sequence"/>
</dbReference>
<accession>A0AAN6U9J8</accession>
<dbReference type="RefSeq" id="XP_062652182.1">
    <property type="nucleotide sequence ID" value="XM_062786248.1"/>
</dbReference>
<dbReference type="GeneID" id="87823014"/>
<evidence type="ECO:0000256" key="1">
    <source>
        <dbReference type="PROSITE-ProRule" id="PRU00325"/>
    </source>
</evidence>
<reference evidence="3" key="2">
    <citation type="submission" date="2023-05" db="EMBL/GenBank/DDBJ databases">
        <authorList>
            <consortium name="Lawrence Berkeley National Laboratory"/>
            <person name="Steindorff A."/>
            <person name="Hensen N."/>
            <person name="Bonometti L."/>
            <person name="Westerberg I."/>
            <person name="Brannstrom I.O."/>
            <person name="Guillou S."/>
            <person name="Cros-Aarteil S."/>
            <person name="Calhoun S."/>
            <person name="Haridas S."/>
            <person name="Kuo A."/>
            <person name="Mondo S."/>
            <person name="Pangilinan J."/>
            <person name="Riley R."/>
            <person name="Labutti K."/>
            <person name="Andreopoulos B."/>
            <person name="Lipzen A."/>
            <person name="Chen C."/>
            <person name="Yanf M."/>
            <person name="Daum C."/>
            <person name="Ng V."/>
            <person name="Clum A."/>
            <person name="Ohm R."/>
            <person name="Martin F."/>
            <person name="Silar P."/>
            <person name="Natvig D."/>
            <person name="Lalanne C."/>
            <person name="Gautier V."/>
            <person name="Ament-Velasquez S.L."/>
            <person name="Kruys A."/>
            <person name="Hutchinson M.I."/>
            <person name="Powell A.J."/>
            <person name="Barry K."/>
            <person name="Miller A.N."/>
            <person name="Grigoriev I.V."/>
            <person name="Debuchy R."/>
            <person name="Gladieux P."/>
            <person name="Thoren M.H."/>
            <person name="Johannesson H."/>
        </authorList>
    </citation>
    <scope>NUCLEOTIDE SEQUENCE</scope>
    <source>
        <strain evidence="3">CBS 731.68</strain>
    </source>
</reference>
<keyword evidence="1" id="KW-0863">Zinc-finger</keyword>
<dbReference type="EMBL" id="MU853223">
    <property type="protein sequence ID" value="KAK4128411.1"/>
    <property type="molecule type" value="Genomic_DNA"/>
</dbReference>
<proteinExistence type="predicted"/>
<dbReference type="PROSITE" id="PS50966">
    <property type="entry name" value="ZF_SWIM"/>
    <property type="match status" value="1"/>
</dbReference>
<organism evidence="3 4">
    <name type="scientific">Parathielavia appendiculata</name>
    <dbReference type="NCBI Taxonomy" id="2587402"/>
    <lineage>
        <taxon>Eukaryota</taxon>
        <taxon>Fungi</taxon>
        <taxon>Dikarya</taxon>
        <taxon>Ascomycota</taxon>
        <taxon>Pezizomycotina</taxon>
        <taxon>Sordariomycetes</taxon>
        <taxon>Sordariomycetidae</taxon>
        <taxon>Sordariales</taxon>
        <taxon>Chaetomiaceae</taxon>
        <taxon>Parathielavia</taxon>
    </lineage>
</organism>
<keyword evidence="1" id="KW-0862">Zinc</keyword>